<proteinExistence type="predicted"/>
<evidence type="ECO:0000313" key="2">
    <source>
        <dbReference type="Proteomes" id="UP000077266"/>
    </source>
</evidence>
<protein>
    <submittedName>
        <fullName evidence="1">Uncharacterized protein</fullName>
    </submittedName>
</protein>
<dbReference type="Proteomes" id="UP000077266">
    <property type="component" value="Unassembled WGS sequence"/>
</dbReference>
<evidence type="ECO:0000313" key="1">
    <source>
        <dbReference type="EMBL" id="KZV79950.1"/>
    </source>
</evidence>
<organism evidence="1 2">
    <name type="scientific">Exidia glandulosa HHB12029</name>
    <dbReference type="NCBI Taxonomy" id="1314781"/>
    <lineage>
        <taxon>Eukaryota</taxon>
        <taxon>Fungi</taxon>
        <taxon>Dikarya</taxon>
        <taxon>Basidiomycota</taxon>
        <taxon>Agaricomycotina</taxon>
        <taxon>Agaricomycetes</taxon>
        <taxon>Auriculariales</taxon>
        <taxon>Exidiaceae</taxon>
        <taxon>Exidia</taxon>
    </lineage>
</organism>
<reference evidence="1 2" key="1">
    <citation type="journal article" date="2016" name="Mol. Biol. Evol.">
        <title>Comparative Genomics of Early-Diverging Mushroom-Forming Fungi Provides Insights into the Origins of Lignocellulose Decay Capabilities.</title>
        <authorList>
            <person name="Nagy L.G."/>
            <person name="Riley R."/>
            <person name="Tritt A."/>
            <person name="Adam C."/>
            <person name="Daum C."/>
            <person name="Floudas D."/>
            <person name="Sun H."/>
            <person name="Yadav J.S."/>
            <person name="Pangilinan J."/>
            <person name="Larsson K.H."/>
            <person name="Matsuura K."/>
            <person name="Barry K."/>
            <person name="Labutti K."/>
            <person name="Kuo R."/>
            <person name="Ohm R.A."/>
            <person name="Bhattacharya S.S."/>
            <person name="Shirouzu T."/>
            <person name="Yoshinaga Y."/>
            <person name="Martin F.M."/>
            <person name="Grigoriev I.V."/>
            <person name="Hibbett D.S."/>
        </authorList>
    </citation>
    <scope>NUCLEOTIDE SEQUENCE [LARGE SCALE GENOMIC DNA]</scope>
    <source>
        <strain evidence="1 2">HHB12029</strain>
    </source>
</reference>
<accession>A0A165B6R8</accession>
<gene>
    <name evidence="1" type="ORF">EXIGLDRAFT_733872</name>
</gene>
<name>A0A165B6R8_EXIGL</name>
<dbReference type="AlphaFoldDB" id="A0A165B6R8"/>
<dbReference type="InParanoid" id="A0A165B6R8"/>
<sequence>MHIVVRVIPLLDFDVDGPNSGDAALTCLEPGSFARALSRVCRHAADVLDDHYVMTTLRLCMPRAVTCGTLILLHSSTPRPDPNMLSAFYGFGRWMLRTTNRPASCTGGWRLSNSLSSRGLSFNMH</sequence>
<keyword evidence="2" id="KW-1185">Reference proteome</keyword>
<dbReference type="EMBL" id="KV426539">
    <property type="protein sequence ID" value="KZV79950.1"/>
    <property type="molecule type" value="Genomic_DNA"/>
</dbReference>